<dbReference type="InParanoid" id="A0A2H3CPM7"/>
<keyword evidence="1" id="KW-0175">Coiled coil</keyword>
<feature type="coiled-coil region" evidence="1">
    <location>
        <begin position="60"/>
        <end position="87"/>
    </location>
</feature>
<evidence type="ECO:0000313" key="3">
    <source>
        <dbReference type="Proteomes" id="UP000217790"/>
    </source>
</evidence>
<dbReference type="EMBL" id="KZ293694">
    <property type="protein sequence ID" value="PBK84985.1"/>
    <property type="molecule type" value="Genomic_DNA"/>
</dbReference>
<name>A0A2H3CPM7_ARMGA</name>
<dbReference type="OrthoDB" id="3365698at2759"/>
<organism evidence="2 3">
    <name type="scientific">Armillaria gallica</name>
    <name type="common">Bulbous honey fungus</name>
    <name type="synonym">Armillaria bulbosa</name>
    <dbReference type="NCBI Taxonomy" id="47427"/>
    <lineage>
        <taxon>Eukaryota</taxon>
        <taxon>Fungi</taxon>
        <taxon>Dikarya</taxon>
        <taxon>Basidiomycota</taxon>
        <taxon>Agaricomycotina</taxon>
        <taxon>Agaricomycetes</taxon>
        <taxon>Agaricomycetidae</taxon>
        <taxon>Agaricales</taxon>
        <taxon>Marasmiineae</taxon>
        <taxon>Physalacriaceae</taxon>
        <taxon>Armillaria</taxon>
    </lineage>
</organism>
<evidence type="ECO:0000256" key="1">
    <source>
        <dbReference type="SAM" id="Coils"/>
    </source>
</evidence>
<dbReference type="Proteomes" id="UP000217790">
    <property type="component" value="Unassembled WGS sequence"/>
</dbReference>
<evidence type="ECO:0000313" key="2">
    <source>
        <dbReference type="EMBL" id="PBK84985.1"/>
    </source>
</evidence>
<dbReference type="AlphaFoldDB" id="A0A2H3CPM7"/>
<gene>
    <name evidence="2" type="ORF">ARMGADRAFT_1169757</name>
</gene>
<dbReference type="OMA" id="RYNWIST"/>
<protein>
    <recommendedName>
        <fullName evidence="4">F-box domain-containing protein</fullName>
    </recommendedName>
</protein>
<evidence type="ECO:0008006" key="4">
    <source>
        <dbReference type="Google" id="ProtNLM"/>
    </source>
</evidence>
<sequence>MTPVKQSIHSFLAALLSRYNWISTFSHSPELITLVSTNAIPTAFQATQLKASIELLNDPITEIQSEIDLLRSAAASLETKMERLKDIRRDYHLPLDVQEKTQLKDPGPYHIFGFNVFKTGAGPWYLGQVCSSWRDAVRSLCPDIWSTLEITWPCKHSEKEASMIPAPKKDIVALLDRALERSQNRRLDFYFRCWGFDKEGSDDQVEELGEISQCFDLLLKHSNRWGSVELALVPSFLSRLSLVRGRVDQVEDVYLTCLPDAMSGTMDAFEIAPKLKTLDLSGMQAEAYIPFPADNLVLFSDGRPLPDHDTVPQCLDIIASAPNIFDFSYHHYSSLVPLSPGPYHPPIVHQSLQRLSTSLGGLIDSLVVPGLMLWISGICRLGP</sequence>
<accession>A0A2H3CPM7</accession>
<keyword evidence="3" id="KW-1185">Reference proteome</keyword>
<proteinExistence type="predicted"/>
<reference evidence="3" key="1">
    <citation type="journal article" date="2017" name="Nat. Ecol. Evol.">
        <title>Genome expansion and lineage-specific genetic innovations in the forest pathogenic fungi Armillaria.</title>
        <authorList>
            <person name="Sipos G."/>
            <person name="Prasanna A.N."/>
            <person name="Walter M.C."/>
            <person name="O'Connor E."/>
            <person name="Balint B."/>
            <person name="Krizsan K."/>
            <person name="Kiss B."/>
            <person name="Hess J."/>
            <person name="Varga T."/>
            <person name="Slot J."/>
            <person name="Riley R."/>
            <person name="Boka B."/>
            <person name="Rigling D."/>
            <person name="Barry K."/>
            <person name="Lee J."/>
            <person name="Mihaltcheva S."/>
            <person name="LaButti K."/>
            <person name="Lipzen A."/>
            <person name="Waldron R."/>
            <person name="Moloney N.M."/>
            <person name="Sperisen C."/>
            <person name="Kredics L."/>
            <person name="Vagvoelgyi C."/>
            <person name="Patrignani A."/>
            <person name="Fitzpatrick D."/>
            <person name="Nagy I."/>
            <person name="Doyle S."/>
            <person name="Anderson J.B."/>
            <person name="Grigoriev I.V."/>
            <person name="Gueldener U."/>
            <person name="Muensterkoetter M."/>
            <person name="Nagy L.G."/>
        </authorList>
    </citation>
    <scope>NUCLEOTIDE SEQUENCE [LARGE SCALE GENOMIC DNA]</scope>
    <source>
        <strain evidence="3">Ar21-2</strain>
    </source>
</reference>